<comment type="similarity">
    <text evidence="3">Belongs to the protein prenyltransferase subunit beta family.</text>
</comment>
<keyword evidence="10" id="KW-0862">Zinc</keyword>
<gene>
    <name evidence="18" type="primary">PGGT1B_0</name>
    <name evidence="18" type="ORF">c1_g1_i1</name>
</gene>
<dbReference type="InterPro" id="IPR041960">
    <property type="entry name" value="GGTase_I_beta"/>
</dbReference>
<evidence type="ECO:0000256" key="1">
    <source>
        <dbReference type="ARBA" id="ARBA00001946"/>
    </source>
</evidence>
<keyword evidence="11" id="KW-0460">Magnesium</keyword>
<evidence type="ECO:0000256" key="13">
    <source>
        <dbReference type="ARBA" id="ARBA00050428"/>
    </source>
</evidence>
<dbReference type="InterPro" id="IPR008930">
    <property type="entry name" value="Terpenoid_cyclase/PrenylTrfase"/>
</dbReference>
<evidence type="ECO:0000256" key="9">
    <source>
        <dbReference type="ARBA" id="ARBA00022737"/>
    </source>
</evidence>
<evidence type="ECO:0000256" key="14">
    <source>
        <dbReference type="ARBA" id="ARBA00065714"/>
    </source>
</evidence>
<evidence type="ECO:0000256" key="6">
    <source>
        <dbReference type="ARBA" id="ARBA00022602"/>
    </source>
</evidence>
<accession>A0A0K8ULX0</accession>
<evidence type="ECO:0000256" key="16">
    <source>
        <dbReference type="SAM" id="MobiDB-lite"/>
    </source>
</evidence>
<proteinExistence type="inferred from homology"/>
<comment type="cofactor">
    <cofactor evidence="2">
        <name>Zn(2+)</name>
        <dbReference type="ChEBI" id="CHEBI:29105"/>
    </cofactor>
</comment>
<evidence type="ECO:0000256" key="2">
    <source>
        <dbReference type="ARBA" id="ARBA00001947"/>
    </source>
</evidence>
<sequence length="395" mass="43974">MSHDALNIEGVKQEPALLQKHAKFFVRFLNLLPARLASHDSTRGTIAFFAVCGLDVLNSLPLLTKEMQKDVIEWIYGGLVTSNLEKQPNCSGFQGSRCVNIISADEQLQANVKIYQWGHLAMTYTGIGILATLGDDLSRINRKSIVDGVAAVQRPDGSFSACVDGSENDMRFVFCAAAICHMLDYWGNVDKEKMFEFITSCIRYDNGFSQYLEGEAHGGTTFCALAALELSGQLHRLDVTTIENIKRWLIFRQVNGFQGRPNKAVDTCYSFWIGAALRILGAFELIDYEENRAYIMETQDSIVGGFSKWPQSTTDPFHTYFGLCGLSFMNEPGLSAVMPSLNISMRAYNRLKQLHAQWQVESTDDRFVSSNKSASSKLNSDENSTSVTSPLIEAQ</sequence>
<reference evidence="18" key="1">
    <citation type="submission" date="2015-06" db="EMBL/GenBank/DDBJ databases">
        <authorList>
            <person name="Hoefler B.C."/>
            <person name="Straight P.D."/>
        </authorList>
    </citation>
    <scope>NUCLEOTIDE SEQUENCE</scope>
</reference>
<dbReference type="EC" id="2.5.1.59" evidence="4"/>
<name>A0A0K8ULX0_BACLA</name>
<feature type="domain" description="Prenyltransferase alpha-alpha toroid" evidence="17">
    <location>
        <begin position="19"/>
        <end position="343"/>
    </location>
</feature>
<dbReference type="CDD" id="cd02895">
    <property type="entry name" value="GGTase-I"/>
    <property type="match status" value="1"/>
</dbReference>
<evidence type="ECO:0000256" key="10">
    <source>
        <dbReference type="ARBA" id="ARBA00022833"/>
    </source>
</evidence>
<dbReference type="InterPro" id="IPR001330">
    <property type="entry name" value="Prenyltrans"/>
</dbReference>
<evidence type="ECO:0000256" key="4">
    <source>
        <dbReference type="ARBA" id="ARBA00012700"/>
    </source>
</evidence>
<organism evidence="18">
    <name type="scientific">Bactrocera latifrons</name>
    <name type="common">Malaysian fruit fly</name>
    <name type="synonym">Chaetodacus latifrons</name>
    <dbReference type="NCBI Taxonomy" id="174628"/>
    <lineage>
        <taxon>Eukaryota</taxon>
        <taxon>Metazoa</taxon>
        <taxon>Ecdysozoa</taxon>
        <taxon>Arthropoda</taxon>
        <taxon>Hexapoda</taxon>
        <taxon>Insecta</taxon>
        <taxon>Pterygota</taxon>
        <taxon>Neoptera</taxon>
        <taxon>Endopterygota</taxon>
        <taxon>Diptera</taxon>
        <taxon>Brachycera</taxon>
        <taxon>Muscomorpha</taxon>
        <taxon>Tephritoidea</taxon>
        <taxon>Tephritidae</taxon>
        <taxon>Bactrocera</taxon>
        <taxon>Bactrocera</taxon>
    </lineage>
</organism>
<dbReference type="FunFam" id="1.50.10.20:FF:000005">
    <property type="entry name" value="Geranylgeranyl transferase type-1 subunit beta"/>
    <property type="match status" value="1"/>
</dbReference>
<dbReference type="OrthoDB" id="24893at2759"/>
<dbReference type="SUPFAM" id="SSF48239">
    <property type="entry name" value="Terpenoid cyclases/Protein prenyltransferases"/>
    <property type="match status" value="1"/>
</dbReference>
<keyword evidence="6" id="KW-0637">Prenyltransferase</keyword>
<dbReference type="PANTHER" id="PTHR11774">
    <property type="entry name" value="GERANYLGERANYL TRANSFERASE TYPE BETA SUBUNIT"/>
    <property type="match status" value="1"/>
</dbReference>
<evidence type="ECO:0000256" key="3">
    <source>
        <dbReference type="ARBA" id="ARBA00010497"/>
    </source>
</evidence>
<keyword evidence="7 18" id="KW-0808">Transferase</keyword>
<evidence type="ECO:0000256" key="8">
    <source>
        <dbReference type="ARBA" id="ARBA00022723"/>
    </source>
</evidence>
<comment type="cofactor">
    <cofactor evidence="1">
        <name>Mg(2+)</name>
        <dbReference type="ChEBI" id="CHEBI:18420"/>
    </cofactor>
</comment>
<evidence type="ECO:0000259" key="17">
    <source>
        <dbReference type="Pfam" id="PF00432"/>
    </source>
</evidence>
<evidence type="ECO:0000256" key="7">
    <source>
        <dbReference type="ARBA" id="ARBA00022679"/>
    </source>
</evidence>
<dbReference type="Gene3D" id="1.50.10.20">
    <property type="match status" value="1"/>
</dbReference>
<dbReference type="PANTHER" id="PTHR11774:SF4">
    <property type="entry name" value="GERANYLGERANYL TRANSFERASE TYPE-1 SUBUNIT BETA"/>
    <property type="match status" value="1"/>
</dbReference>
<comment type="catalytic activity">
    <reaction evidence="13">
        <text>geranylgeranyl diphosphate + L-cysteinyl-[protein] = S-geranylgeranyl-L-cysteinyl-[protein] + diphosphate</text>
        <dbReference type="Rhea" id="RHEA:21240"/>
        <dbReference type="Rhea" id="RHEA-COMP:10131"/>
        <dbReference type="Rhea" id="RHEA-COMP:11537"/>
        <dbReference type="ChEBI" id="CHEBI:29950"/>
        <dbReference type="ChEBI" id="CHEBI:33019"/>
        <dbReference type="ChEBI" id="CHEBI:57533"/>
        <dbReference type="ChEBI" id="CHEBI:86021"/>
        <dbReference type="EC" id="2.5.1.59"/>
    </reaction>
</comment>
<dbReference type="EMBL" id="GDHF01024622">
    <property type="protein sequence ID" value="JAI27692.1"/>
    <property type="molecule type" value="Transcribed_RNA"/>
</dbReference>
<keyword evidence="9" id="KW-0677">Repeat</keyword>
<comment type="subunit">
    <text evidence="14">Heterodimer of FNTA and PGGT1B. PGGT1B mediates interaction with substrate peptides.</text>
</comment>
<evidence type="ECO:0000256" key="12">
    <source>
        <dbReference type="ARBA" id="ARBA00031713"/>
    </source>
</evidence>
<dbReference type="GO" id="GO:0004662">
    <property type="term" value="F:CAAX-protein geranylgeranyltransferase activity"/>
    <property type="evidence" value="ECO:0007669"/>
    <property type="project" value="UniProtKB-EC"/>
</dbReference>
<dbReference type="Pfam" id="PF00432">
    <property type="entry name" value="Prenyltrans"/>
    <property type="match status" value="1"/>
</dbReference>
<dbReference type="AlphaFoldDB" id="A0A0K8ULX0"/>
<keyword evidence="8" id="KW-0479">Metal-binding</keyword>
<feature type="region of interest" description="Disordered" evidence="16">
    <location>
        <begin position="370"/>
        <end position="395"/>
    </location>
</feature>
<protein>
    <recommendedName>
        <fullName evidence="5">Geranylgeranyl transferase type-1 subunit beta</fullName>
        <ecNumber evidence="4">2.5.1.59</ecNumber>
    </recommendedName>
    <alternativeName>
        <fullName evidence="12">Geranylgeranyl transferase type I subunit beta</fullName>
    </alternativeName>
    <alternativeName>
        <fullName evidence="15">Type I protein geranyl-geranyltransferase subunit beta</fullName>
    </alternativeName>
</protein>
<dbReference type="GO" id="GO:0005953">
    <property type="term" value="C:CAAX-protein geranylgeranyltransferase complex"/>
    <property type="evidence" value="ECO:0007669"/>
    <property type="project" value="InterPro"/>
</dbReference>
<evidence type="ECO:0000256" key="15">
    <source>
        <dbReference type="ARBA" id="ARBA00078363"/>
    </source>
</evidence>
<dbReference type="GeneID" id="108970085"/>
<evidence type="ECO:0000313" key="18">
    <source>
        <dbReference type="EMBL" id="JAI27692.1"/>
    </source>
</evidence>
<evidence type="ECO:0000256" key="5">
    <source>
        <dbReference type="ARBA" id="ARBA00020603"/>
    </source>
</evidence>
<dbReference type="GO" id="GO:0046872">
    <property type="term" value="F:metal ion binding"/>
    <property type="evidence" value="ECO:0007669"/>
    <property type="project" value="UniProtKB-KW"/>
</dbReference>
<evidence type="ECO:0000256" key="11">
    <source>
        <dbReference type="ARBA" id="ARBA00022842"/>
    </source>
</evidence>
<dbReference type="InterPro" id="IPR045089">
    <property type="entry name" value="PGGT1B-like"/>
</dbReference>
<dbReference type="CTD" id="33704"/>